<evidence type="ECO:0000313" key="2">
    <source>
        <dbReference type="EMBL" id="PCH40744.1"/>
    </source>
</evidence>
<dbReference type="AlphaFoldDB" id="A0A2H3JVL0"/>
<feature type="compositionally biased region" description="Acidic residues" evidence="1">
    <location>
        <begin position="195"/>
        <end position="208"/>
    </location>
</feature>
<feature type="region of interest" description="Disordered" evidence="1">
    <location>
        <begin position="264"/>
        <end position="362"/>
    </location>
</feature>
<dbReference type="Proteomes" id="UP000218811">
    <property type="component" value="Unassembled WGS sequence"/>
</dbReference>
<feature type="compositionally biased region" description="Acidic residues" evidence="1">
    <location>
        <begin position="351"/>
        <end position="362"/>
    </location>
</feature>
<reference evidence="2 3" key="1">
    <citation type="journal article" date="2012" name="Science">
        <title>The Paleozoic origin of enzymatic lignin decomposition reconstructed from 31 fungal genomes.</title>
        <authorList>
            <person name="Floudas D."/>
            <person name="Binder M."/>
            <person name="Riley R."/>
            <person name="Barry K."/>
            <person name="Blanchette R.A."/>
            <person name="Henrissat B."/>
            <person name="Martinez A.T."/>
            <person name="Otillar R."/>
            <person name="Spatafora J.W."/>
            <person name="Yadav J.S."/>
            <person name="Aerts A."/>
            <person name="Benoit I."/>
            <person name="Boyd A."/>
            <person name="Carlson A."/>
            <person name="Copeland A."/>
            <person name="Coutinho P.M."/>
            <person name="de Vries R.P."/>
            <person name="Ferreira P."/>
            <person name="Findley K."/>
            <person name="Foster B."/>
            <person name="Gaskell J."/>
            <person name="Glotzer D."/>
            <person name="Gorecki P."/>
            <person name="Heitman J."/>
            <person name="Hesse C."/>
            <person name="Hori C."/>
            <person name="Igarashi K."/>
            <person name="Jurgens J.A."/>
            <person name="Kallen N."/>
            <person name="Kersten P."/>
            <person name="Kohler A."/>
            <person name="Kuees U."/>
            <person name="Kumar T.K.A."/>
            <person name="Kuo A."/>
            <person name="LaButti K."/>
            <person name="Larrondo L.F."/>
            <person name="Lindquist E."/>
            <person name="Ling A."/>
            <person name="Lombard V."/>
            <person name="Lucas S."/>
            <person name="Lundell T."/>
            <person name="Martin R."/>
            <person name="McLaughlin D.J."/>
            <person name="Morgenstern I."/>
            <person name="Morin E."/>
            <person name="Murat C."/>
            <person name="Nagy L.G."/>
            <person name="Nolan M."/>
            <person name="Ohm R.A."/>
            <person name="Patyshakuliyeva A."/>
            <person name="Rokas A."/>
            <person name="Ruiz-Duenas F.J."/>
            <person name="Sabat G."/>
            <person name="Salamov A."/>
            <person name="Samejima M."/>
            <person name="Schmutz J."/>
            <person name="Slot J.C."/>
            <person name="St John F."/>
            <person name="Stenlid J."/>
            <person name="Sun H."/>
            <person name="Sun S."/>
            <person name="Syed K."/>
            <person name="Tsang A."/>
            <person name="Wiebenga A."/>
            <person name="Young D."/>
            <person name="Pisabarro A."/>
            <person name="Eastwood D.C."/>
            <person name="Martin F."/>
            <person name="Cullen D."/>
            <person name="Grigoriev I.V."/>
            <person name="Hibbett D.S."/>
        </authorList>
    </citation>
    <scope>NUCLEOTIDE SEQUENCE [LARGE SCALE GENOMIC DNA]</scope>
    <source>
        <strain evidence="2 3">MD-104</strain>
    </source>
</reference>
<name>A0A2H3JVL0_WOLCO</name>
<sequence>MASRNRSTVHDLTALRLHPDGSRVNSTEVSRSLGASKGSYAVCDSRGRWIATDAGGGGNVKVRYARPPSERGGRGDRVDLADDDDEDGGKGGSISSSGYMGKGKGKQRDDPESEVKGRKARKRKRFLADYSFLDGSALLAEVDDASWSELPNPSSDLLKCLHHFASNYYTAMGRLSVRPTPAPQKKRRKRRKERDEDENSGSDADDDEARPSEKEWDEEGEDFASIPRRSRGTPKRQNTDMHKIFDGSALVVIGMLMQEHIRQILSSEVEIDPKEEDEDEDKDEDKDEDEDEEDEEEDEEGEGEGEGGGGGGGGHDVKHEEGSDSQEERPRGSKRSSARAVPHNDMVFIDDNSEDEDFVPST</sequence>
<feature type="compositionally biased region" description="Acidic residues" evidence="1">
    <location>
        <begin position="269"/>
        <end position="305"/>
    </location>
</feature>
<protein>
    <submittedName>
        <fullName evidence="2">Uncharacterized protein</fullName>
    </submittedName>
</protein>
<accession>A0A2H3JVL0</accession>
<evidence type="ECO:0000256" key="1">
    <source>
        <dbReference type="SAM" id="MobiDB-lite"/>
    </source>
</evidence>
<gene>
    <name evidence="2" type="ORF">WOLCODRAFT_150773</name>
</gene>
<feature type="compositionally biased region" description="Basic and acidic residues" evidence="1">
    <location>
        <begin position="315"/>
        <end position="331"/>
    </location>
</feature>
<dbReference type="EMBL" id="KB468113">
    <property type="protein sequence ID" value="PCH40744.1"/>
    <property type="molecule type" value="Genomic_DNA"/>
</dbReference>
<feature type="compositionally biased region" description="Basic and acidic residues" evidence="1">
    <location>
        <begin position="106"/>
        <end position="117"/>
    </location>
</feature>
<dbReference type="STRING" id="742152.A0A2H3JVL0"/>
<organism evidence="2 3">
    <name type="scientific">Wolfiporia cocos (strain MD-104)</name>
    <name type="common">Brown rot fungus</name>
    <dbReference type="NCBI Taxonomy" id="742152"/>
    <lineage>
        <taxon>Eukaryota</taxon>
        <taxon>Fungi</taxon>
        <taxon>Dikarya</taxon>
        <taxon>Basidiomycota</taxon>
        <taxon>Agaricomycotina</taxon>
        <taxon>Agaricomycetes</taxon>
        <taxon>Polyporales</taxon>
        <taxon>Phaeolaceae</taxon>
        <taxon>Wolfiporia</taxon>
    </lineage>
</organism>
<feature type="compositionally biased region" description="Basic and acidic residues" evidence="1">
    <location>
        <begin position="68"/>
        <end position="80"/>
    </location>
</feature>
<feature type="region of interest" description="Disordered" evidence="1">
    <location>
        <begin position="1"/>
        <end position="37"/>
    </location>
</feature>
<keyword evidence="3" id="KW-1185">Reference proteome</keyword>
<feature type="region of interest" description="Disordered" evidence="1">
    <location>
        <begin position="50"/>
        <end position="120"/>
    </location>
</feature>
<evidence type="ECO:0000313" key="3">
    <source>
        <dbReference type="Proteomes" id="UP000218811"/>
    </source>
</evidence>
<dbReference type="OrthoDB" id="2565191at2759"/>
<feature type="region of interest" description="Disordered" evidence="1">
    <location>
        <begin position="175"/>
        <end position="242"/>
    </location>
</feature>
<dbReference type="OMA" id="HYFASTY"/>
<proteinExistence type="predicted"/>